<dbReference type="GeneID" id="36834287"/>
<proteinExistence type="predicted"/>
<organism evidence="1 2">
    <name type="scientific">Metallosphaera hakonensis JCM 8857 = DSM 7519</name>
    <dbReference type="NCBI Taxonomy" id="1293036"/>
    <lineage>
        <taxon>Archaea</taxon>
        <taxon>Thermoproteota</taxon>
        <taxon>Thermoprotei</taxon>
        <taxon>Sulfolobales</taxon>
        <taxon>Sulfolobaceae</taxon>
        <taxon>Metallosphaera</taxon>
    </lineage>
</organism>
<accession>A0A2U9IS72</accession>
<dbReference type="RefSeq" id="WP_110368881.1">
    <property type="nucleotide sequence ID" value="NZ_CP029287.2"/>
</dbReference>
<sequence length="279" mass="30963">MLETYEFSITASKAKVRSALLDPFLFSGVMGHISILQVVDEATGEYVSPGKLIKPGRDFRVLYVFGTPDTKLHVVLGYMRGPEVSGSTITYSGKTDDHKLEWKAEFYLNDTNSGTSIKIGLDVNYKSSALEKLVGKSPFQLAQHFIQEHIIPYMKLYFKEETIEQGMSVAEVQRIEGDIAEIVPKIRQLIQNITTGFIIIKRNNLRASIQVINGQPTMMKMIKGNKIITGNDVLASLVMESGSGVAVAYEIDVEKALDSASEQVSKSIDISQRKYESQA</sequence>
<dbReference type="OrthoDB" id="38459at2157"/>
<gene>
    <name evidence="1" type="ORF">DFR87_03055</name>
</gene>
<dbReference type="KEGG" id="mhk:DFR87_03055"/>
<dbReference type="AlphaFoldDB" id="A0A2U9IS72"/>
<dbReference type="EMBL" id="CP029287">
    <property type="protein sequence ID" value="AWR98837.1"/>
    <property type="molecule type" value="Genomic_DNA"/>
</dbReference>
<reference evidence="1" key="1">
    <citation type="submission" date="2018-05" db="EMBL/GenBank/DDBJ databases">
        <title>Complete Genome Sequences of Extremely Thermoacidophilic, Metal-Mobilizing Type-Strain Members of the Archaeal Family Sulfolobaceae: Acidianus brierleyi DSM-1651T, Acidianus sulfidivorans DSM-18786T, Metallosphaera hakonensis DSM-7519T, and Metallosphaera prunae DSM-10039T.</title>
        <authorList>
            <person name="Counts J.A."/>
            <person name="Kelly R.M."/>
        </authorList>
    </citation>
    <scope>NUCLEOTIDE SEQUENCE [LARGE SCALE GENOMIC DNA]</scope>
    <source>
        <strain evidence="1">HO1-1</strain>
    </source>
</reference>
<evidence type="ECO:0000313" key="1">
    <source>
        <dbReference type="EMBL" id="AWR98837.1"/>
    </source>
</evidence>
<dbReference type="Proteomes" id="UP000247586">
    <property type="component" value="Chromosome"/>
</dbReference>
<name>A0A2U9IS72_9CREN</name>
<protein>
    <submittedName>
        <fullName evidence="1">Uncharacterized protein</fullName>
    </submittedName>
</protein>
<keyword evidence="2" id="KW-1185">Reference proteome</keyword>
<evidence type="ECO:0000313" key="2">
    <source>
        <dbReference type="Proteomes" id="UP000247586"/>
    </source>
</evidence>
<dbReference type="STRING" id="1293036.GCA_001315825_02357"/>